<evidence type="ECO:0000313" key="3">
    <source>
        <dbReference type="Proteomes" id="UP000652761"/>
    </source>
</evidence>
<dbReference type="Proteomes" id="UP000652761">
    <property type="component" value="Unassembled WGS sequence"/>
</dbReference>
<sequence length="1055" mass="114262">MPRKRHDIDNHLGSDIPGKLSRGIILLASPKSRSTATAAEPRPHSPWFGIKKIYEREDGDGRPRAGVGAVANQKVVGPRERERERERDGAGIWVYLWWVSAEDELLEEIRCGIELSAWNASDSVAGVPIKKRRFLFTRSPSPPPSCPTAASADNGDTQMEEATSLAVEPSASGVATQLPDTGCTGFRDSPADSRAKDIGGRQVNLAQDCRSYPSYSEGLLSTLNVTAATELGNGGKIISENGPTARPIMGTVPETIEFRSASVDGSFGNKLILSEKSAFQRVLTNMELPLPLNRQCELSLGELSAQVGSAREGEPSSCKLELTLSESHSTSLSKEIDSGLESSHDNQHTSRSHWDLNTTMDTWESSIFETTVDDGKGGDNKVGFRSIHCKSLETEQINKNPQESTGIHVMPGKCELSENTCNLKLLNTLNPASEKSGINTNLNLQLNMAFGSMPISKVSVPFAPATPCLHKASDSSISVVRPTSTHLKLAACGDVKTEPVEDGGNGKYTGTSSFKALNHNIVKSEALDIVQQGCAKVMCPNDMETACGGAVKLEQLEVPHLGGPKKPEVKAHNCECSIDVQETVKAGGVHHGKEENAAWSLNLVSQGIVDSNKVQETLSTPSIDASCTMGGLVCKVAPVAVSVKTLVLNDTKLDLSQGAPSNSEQSHGASPTLDCCVISESVVSDANDSHNSHLTPMHVVPQDDEENIIKASEVPSETRVVVCSEVNQAKGANEVGSTSDVHLDSRNKEQRENIKQTLYSDSDMQLPTFVLMDVHDLHTSDVNKVTENSAREETEKPDLYKIENEPCGSHEAVSNKDRVPKQHSDDDDYEDGEFRESLLRDAFKGDTKEKKDVSIKEVVKSDTPLEMPSPVPQHGTILQTIDESKDVHCTVESEILLCPEKTEDDLNMIEDVKESSAIEKPTTESSKKKAVKISRKMSHDLGKENGVSKPTHKKILSSGHGRSPDKTGTDLGSQQPKAPADQSGPSKTSASQAFDATKQVKDRSDRSHITRLGSPTHASSARIKALHSRPSSRSERERIKEKTVRREKVYMKSAR</sequence>
<reference evidence="2" key="1">
    <citation type="submission" date="2017-07" db="EMBL/GenBank/DDBJ databases">
        <title>Taro Niue Genome Assembly and Annotation.</title>
        <authorList>
            <person name="Atibalentja N."/>
            <person name="Keating K."/>
            <person name="Fields C.J."/>
        </authorList>
    </citation>
    <scope>NUCLEOTIDE SEQUENCE</scope>
    <source>
        <strain evidence="2">Niue_2</strain>
        <tissue evidence="2">Leaf</tissue>
    </source>
</reference>
<dbReference type="EMBL" id="NMUH01009481">
    <property type="protein sequence ID" value="MQM20099.1"/>
    <property type="molecule type" value="Genomic_DNA"/>
</dbReference>
<dbReference type="OrthoDB" id="758862at2759"/>
<dbReference type="AlphaFoldDB" id="A0A843XKC6"/>
<evidence type="ECO:0000313" key="2">
    <source>
        <dbReference type="EMBL" id="MQM20099.1"/>
    </source>
</evidence>
<comment type="caution">
    <text evidence="2">The sequence shown here is derived from an EMBL/GenBank/DDBJ whole genome shotgun (WGS) entry which is preliminary data.</text>
</comment>
<accession>A0A843XKC6</accession>
<feature type="region of interest" description="Disordered" evidence="1">
    <location>
        <begin position="804"/>
        <end position="833"/>
    </location>
</feature>
<feature type="region of interest" description="Disordered" evidence="1">
    <location>
        <begin position="137"/>
        <end position="196"/>
    </location>
</feature>
<keyword evidence="3" id="KW-1185">Reference proteome</keyword>
<protein>
    <submittedName>
        <fullName evidence="2">Uncharacterized protein</fullName>
    </submittedName>
</protein>
<feature type="compositionally biased region" description="Polar residues" evidence="1">
    <location>
        <begin position="983"/>
        <end position="994"/>
    </location>
</feature>
<feature type="region of interest" description="Disordered" evidence="1">
    <location>
        <begin position="331"/>
        <end position="352"/>
    </location>
</feature>
<feature type="compositionally biased region" description="Basic and acidic residues" evidence="1">
    <location>
        <begin position="1032"/>
        <end position="1055"/>
    </location>
</feature>
<feature type="compositionally biased region" description="Basic and acidic residues" evidence="1">
    <location>
        <begin position="813"/>
        <end position="824"/>
    </location>
</feature>
<dbReference type="PANTHER" id="PTHR34536">
    <property type="entry name" value="DENTIN SIALOPHOSPHOPROTEIN-LIKE PROTEIN"/>
    <property type="match status" value="1"/>
</dbReference>
<gene>
    <name evidence="2" type="ORF">Taro_053114</name>
</gene>
<proteinExistence type="predicted"/>
<feature type="region of interest" description="Disordered" evidence="1">
    <location>
        <begin position="901"/>
        <end position="1055"/>
    </location>
</feature>
<evidence type="ECO:0000256" key="1">
    <source>
        <dbReference type="SAM" id="MobiDB-lite"/>
    </source>
</evidence>
<feature type="compositionally biased region" description="Basic and acidic residues" evidence="1">
    <location>
        <begin position="910"/>
        <end position="927"/>
    </location>
</feature>
<name>A0A843XKC6_COLES</name>
<feature type="compositionally biased region" description="Basic and acidic residues" evidence="1">
    <location>
        <begin position="998"/>
        <end position="1008"/>
    </location>
</feature>
<feature type="compositionally biased region" description="Basic and acidic residues" evidence="1">
    <location>
        <begin position="334"/>
        <end position="352"/>
    </location>
</feature>
<dbReference type="PANTHER" id="PTHR34536:SF4">
    <property type="entry name" value="BTZ DOMAIN-CONTAINING PROTEIN"/>
    <property type="match status" value="1"/>
</dbReference>
<organism evidence="2 3">
    <name type="scientific">Colocasia esculenta</name>
    <name type="common">Wild taro</name>
    <name type="synonym">Arum esculentum</name>
    <dbReference type="NCBI Taxonomy" id="4460"/>
    <lineage>
        <taxon>Eukaryota</taxon>
        <taxon>Viridiplantae</taxon>
        <taxon>Streptophyta</taxon>
        <taxon>Embryophyta</taxon>
        <taxon>Tracheophyta</taxon>
        <taxon>Spermatophyta</taxon>
        <taxon>Magnoliopsida</taxon>
        <taxon>Liliopsida</taxon>
        <taxon>Araceae</taxon>
        <taxon>Aroideae</taxon>
        <taxon>Colocasieae</taxon>
        <taxon>Colocasia</taxon>
    </lineage>
</organism>